<dbReference type="PIRSF" id="PIRSF000345">
    <property type="entry name" value="OLE1"/>
    <property type="match status" value="1"/>
</dbReference>
<keyword evidence="10 14" id="KW-0472">Membrane</keyword>
<dbReference type="InterPro" id="IPR009160">
    <property type="entry name" value="Acyl-CoA_deSatase_haem/ster-bd"/>
</dbReference>
<evidence type="ECO:0000256" key="7">
    <source>
        <dbReference type="ARBA" id="ARBA00023002"/>
    </source>
</evidence>
<dbReference type="PROSITE" id="PS50255">
    <property type="entry name" value="CYTOCHROME_B5_2"/>
    <property type="match status" value="1"/>
</dbReference>
<evidence type="ECO:0000256" key="8">
    <source>
        <dbReference type="ARBA" id="ARBA00023004"/>
    </source>
</evidence>
<keyword evidence="11 12" id="KW-0275">Fatty acid biosynthesis</keyword>
<feature type="compositionally biased region" description="Low complexity" evidence="13">
    <location>
        <begin position="24"/>
        <end position="38"/>
    </location>
</feature>
<dbReference type="InterPro" id="IPR001199">
    <property type="entry name" value="Cyt_B5-like_heme/steroid-bd"/>
</dbReference>
<keyword evidence="4 14" id="KW-0812">Transmembrane</keyword>
<evidence type="ECO:0000256" key="6">
    <source>
        <dbReference type="ARBA" id="ARBA00022989"/>
    </source>
</evidence>
<keyword evidence="12" id="KW-0349">Heme</keyword>
<evidence type="ECO:0000256" key="1">
    <source>
        <dbReference type="ARBA" id="ARBA00004141"/>
    </source>
</evidence>
<dbReference type="PANTHER" id="PTHR11351:SF31">
    <property type="entry name" value="DESATURASE 1, ISOFORM A-RELATED"/>
    <property type="match status" value="1"/>
</dbReference>
<keyword evidence="6 14" id="KW-1133">Transmembrane helix</keyword>
<dbReference type="Pfam" id="PF00487">
    <property type="entry name" value="FA_desaturase"/>
    <property type="match status" value="1"/>
</dbReference>
<dbReference type="Proteomes" id="UP000193685">
    <property type="component" value="Unassembled WGS sequence"/>
</dbReference>
<evidence type="ECO:0000259" key="15">
    <source>
        <dbReference type="PROSITE" id="PS50255"/>
    </source>
</evidence>
<organism evidence="16 17">
    <name type="scientific">Protomyces lactucae-debilis</name>
    <dbReference type="NCBI Taxonomy" id="2754530"/>
    <lineage>
        <taxon>Eukaryota</taxon>
        <taxon>Fungi</taxon>
        <taxon>Dikarya</taxon>
        <taxon>Ascomycota</taxon>
        <taxon>Taphrinomycotina</taxon>
        <taxon>Taphrinomycetes</taxon>
        <taxon>Taphrinales</taxon>
        <taxon>Protomycetaceae</taxon>
        <taxon>Protomyces</taxon>
    </lineage>
</organism>
<dbReference type="InterPro" id="IPR015876">
    <property type="entry name" value="Acyl-CoA_DS"/>
</dbReference>
<evidence type="ECO:0000256" key="4">
    <source>
        <dbReference type="ARBA" id="ARBA00022692"/>
    </source>
</evidence>
<evidence type="ECO:0000256" key="2">
    <source>
        <dbReference type="ARBA" id="ARBA00009295"/>
    </source>
</evidence>
<dbReference type="EC" id="1.14.19.1" evidence="12"/>
<dbReference type="RefSeq" id="XP_040722657.1">
    <property type="nucleotide sequence ID" value="XM_040870076.1"/>
</dbReference>
<dbReference type="SUPFAM" id="SSF55856">
    <property type="entry name" value="Cytochrome b5-like heme/steroid binding domain"/>
    <property type="match status" value="1"/>
</dbReference>
<sequence length="491" mass="55147">MNKAQTPPPSPWRQDEDPIKTLYASRSSSTSSNNSDAASICMQVPSEMPSKFNDKSFTDTVLGHTSQQQEQLTHFDPFKTHYKINWRHVPVILLVPVLALLGAWTTPLTVKTAIWAICAYFLTGLGITAGHHRLWCHRTYVASRALQVFLMCCSTAAIQGSVIFWVTDHRLHHRYTDTNKDPYSVHRGLLWSHIGWLLVIEPDKPTGHVDISDLTNDPLLAWQDQNYDWFSPICALLFPTLVAGLGWGDWRGGLVYASLVRLVFVHHATFSVNSLAHYLGDRPYDDHSARDSVVTALVSLGEGYHNFHHAYPTDYRNAVKWYQYDPTKWAIRAYKALGLATGLVTFSDNEIQKGMIQTAQKRLDEWNEKIAWGPQVDDLPVIEMDDFIASAKERNLVLISGIVHDVTHWIDKHPGGRKILQSAIGKDATAMFYGGVYAHSRIARNLLDNYRVGIVRGGMQVEAWKSDAARSTAMSVASSDVDLCESSCVEL</sequence>
<keyword evidence="3 12" id="KW-0444">Lipid biosynthesis</keyword>
<feature type="compositionally biased region" description="Pro residues" evidence="13">
    <location>
        <begin position="1"/>
        <end position="11"/>
    </location>
</feature>
<dbReference type="InterPro" id="IPR036400">
    <property type="entry name" value="Cyt_B5-like_heme/steroid_sf"/>
</dbReference>
<dbReference type="InterPro" id="IPR005804">
    <property type="entry name" value="FA_desaturase_dom"/>
</dbReference>
<keyword evidence="12" id="KW-0479">Metal-binding</keyword>
<comment type="subcellular location">
    <subcellularLocation>
        <location evidence="1">Membrane</location>
        <topology evidence="1">Multi-pass membrane protein</topology>
    </subcellularLocation>
</comment>
<accession>A0A1Y2EYQ4</accession>
<dbReference type="OMA" id="IRWWSAN"/>
<keyword evidence="7 12" id="KW-0560">Oxidoreductase</keyword>
<evidence type="ECO:0000256" key="13">
    <source>
        <dbReference type="SAM" id="MobiDB-lite"/>
    </source>
</evidence>
<dbReference type="AlphaFoldDB" id="A0A1Y2EYQ4"/>
<dbReference type="GeneID" id="63786675"/>
<evidence type="ECO:0000256" key="5">
    <source>
        <dbReference type="ARBA" id="ARBA00022832"/>
    </source>
</evidence>
<gene>
    <name evidence="16" type="ORF">BCR37DRAFT_383536</name>
</gene>
<dbReference type="Gene3D" id="3.10.120.10">
    <property type="entry name" value="Cytochrome b5-like heme/steroid binding domain"/>
    <property type="match status" value="1"/>
</dbReference>
<feature type="transmembrane region" description="Helical" evidence="14">
    <location>
        <begin position="113"/>
        <end position="136"/>
    </location>
</feature>
<dbReference type="GO" id="GO:0005506">
    <property type="term" value="F:iron ion binding"/>
    <property type="evidence" value="ECO:0007669"/>
    <property type="project" value="TreeGrafter"/>
</dbReference>
<feature type="transmembrane region" description="Helical" evidence="14">
    <location>
        <begin position="89"/>
        <end position="107"/>
    </location>
</feature>
<dbReference type="PRINTS" id="PR00075">
    <property type="entry name" value="FACDDSATRASE"/>
</dbReference>
<comment type="function">
    <text evidence="12">Stearoyl-CoA desaturase that utilizes O(2) and electrons from reduced cytochrome b5 to introduce the first double bond into saturated fatty acyl-CoA substrates.</text>
</comment>
<feature type="domain" description="Cytochrome b5 heme-binding" evidence="15">
    <location>
        <begin position="390"/>
        <end position="456"/>
    </location>
</feature>
<evidence type="ECO:0000256" key="11">
    <source>
        <dbReference type="ARBA" id="ARBA00023160"/>
    </source>
</evidence>
<dbReference type="OrthoDB" id="10260134at2759"/>
<dbReference type="STRING" id="56484.A0A1Y2EYQ4"/>
<dbReference type="SMART" id="SM01117">
    <property type="entry name" value="Cyt-b5"/>
    <property type="match status" value="1"/>
</dbReference>
<feature type="transmembrane region" description="Helical" evidence="14">
    <location>
        <begin position="148"/>
        <end position="167"/>
    </location>
</feature>
<keyword evidence="12" id="KW-0249">Electron transport</keyword>
<evidence type="ECO:0000256" key="12">
    <source>
        <dbReference type="PIRNR" id="PIRNR000345"/>
    </source>
</evidence>
<evidence type="ECO:0000256" key="10">
    <source>
        <dbReference type="ARBA" id="ARBA00023136"/>
    </source>
</evidence>
<dbReference type="EMBL" id="MCFI01000023">
    <property type="protein sequence ID" value="ORY76394.1"/>
    <property type="molecule type" value="Genomic_DNA"/>
</dbReference>
<keyword evidence="12" id="KW-0813">Transport</keyword>
<dbReference type="Pfam" id="PF00173">
    <property type="entry name" value="Cyt-b5"/>
    <property type="match status" value="1"/>
</dbReference>
<keyword evidence="8 12" id="KW-0408">Iron</keyword>
<protein>
    <recommendedName>
        <fullName evidence="12">Acyl-CoA desaturase</fullName>
        <ecNumber evidence="12">1.14.19.1</ecNumber>
    </recommendedName>
</protein>
<name>A0A1Y2EYQ4_PROLT</name>
<feature type="region of interest" description="Disordered" evidence="13">
    <location>
        <begin position="1"/>
        <end position="38"/>
    </location>
</feature>
<comment type="cofactor">
    <cofactor evidence="12">
        <name>Fe(2+)</name>
        <dbReference type="ChEBI" id="CHEBI:29033"/>
    </cofactor>
    <text evidence="12">Expected to bind 2 Fe(2+) ions per subunit.</text>
</comment>
<dbReference type="PRINTS" id="PR00363">
    <property type="entry name" value="CYTOCHROMEB5"/>
</dbReference>
<evidence type="ECO:0000256" key="14">
    <source>
        <dbReference type="SAM" id="Phobius"/>
    </source>
</evidence>
<keyword evidence="17" id="KW-1185">Reference proteome</keyword>
<evidence type="ECO:0000256" key="3">
    <source>
        <dbReference type="ARBA" id="ARBA00022516"/>
    </source>
</evidence>
<proteinExistence type="inferred from homology"/>
<keyword evidence="5 12" id="KW-0276">Fatty acid metabolism</keyword>
<dbReference type="GO" id="GO:0006636">
    <property type="term" value="P:unsaturated fatty acid biosynthetic process"/>
    <property type="evidence" value="ECO:0007669"/>
    <property type="project" value="UniProtKB-UniRule"/>
</dbReference>
<reference evidence="16 17" key="1">
    <citation type="submission" date="2016-07" db="EMBL/GenBank/DDBJ databases">
        <title>Pervasive Adenine N6-methylation of Active Genes in Fungi.</title>
        <authorList>
            <consortium name="DOE Joint Genome Institute"/>
            <person name="Mondo S.J."/>
            <person name="Dannebaum R.O."/>
            <person name="Kuo R.C."/>
            <person name="Labutti K."/>
            <person name="Haridas S."/>
            <person name="Kuo A."/>
            <person name="Salamov A."/>
            <person name="Ahrendt S.R."/>
            <person name="Lipzen A."/>
            <person name="Sullivan W."/>
            <person name="Andreopoulos W.B."/>
            <person name="Clum A."/>
            <person name="Lindquist E."/>
            <person name="Daum C."/>
            <person name="Ramamoorthy G.K."/>
            <person name="Gryganskyi A."/>
            <person name="Culley D."/>
            <person name="Magnuson J.K."/>
            <person name="James T.Y."/>
            <person name="O'Malley M.A."/>
            <person name="Stajich J.E."/>
            <person name="Spatafora J.W."/>
            <person name="Visel A."/>
            <person name="Grigoriev I.V."/>
        </authorList>
    </citation>
    <scope>NUCLEOTIDE SEQUENCE [LARGE SCALE GENOMIC DNA]</scope>
    <source>
        <strain evidence="16 17">12-1054</strain>
    </source>
</reference>
<comment type="caution">
    <text evidence="16">The sequence shown here is derived from an EMBL/GenBank/DDBJ whole genome shotgun (WGS) entry which is preliminary data.</text>
</comment>
<dbReference type="CDD" id="cd03505">
    <property type="entry name" value="Delta9-FADS-like"/>
    <property type="match status" value="1"/>
</dbReference>
<evidence type="ECO:0000256" key="9">
    <source>
        <dbReference type="ARBA" id="ARBA00023098"/>
    </source>
</evidence>
<comment type="similarity">
    <text evidence="2 12">Belongs to the fatty acid desaturase type 1 family.</text>
</comment>
<evidence type="ECO:0000313" key="17">
    <source>
        <dbReference type="Proteomes" id="UP000193685"/>
    </source>
</evidence>
<dbReference type="GO" id="GO:0005789">
    <property type="term" value="C:endoplasmic reticulum membrane"/>
    <property type="evidence" value="ECO:0007669"/>
    <property type="project" value="TreeGrafter"/>
</dbReference>
<comment type="catalytic activity">
    <reaction evidence="12">
        <text>octadecanoyl-CoA + 2 Fe(II)-[cytochrome b5] + O2 + 2 H(+) = (9Z)-octadecenoyl-CoA + 2 Fe(III)-[cytochrome b5] + 2 H2O</text>
        <dbReference type="Rhea" id="RHEA:19721"/>
        <dbReference type="Rhea" id="RHEA-COMP:10438"/>
        <dbReference type="Rhea" id="RHEA-COMP:10439"/>
        <dbReference type="ChEBI" id="CHEBI:15377"/>
        <dbReference type="ChEBI" id="CHEBI:15378"/>
        <dbReference type="ChEBI" id="CHEBI:15379"/>
        <dbReference type="ChEBI" id="CHEBI:29033"/>
        <dbReference type="ChEBI" id="CHEBI:29034"/>
        <dbReference type="ChEBI" id="CHEBI:57387"/>
        <dbReference type="ChEBI" id="CHEBI:57394"/>
        <dbReference type="EC" id="1.14.19.1"/>
    </reaction>
</comment>
<dbReference type="GO" id="GO:0004768">
    <property type="term" value="F:stearoyl-CoA 9-desaturase activity"/>
    <property type="evidence" value="ECO:0007669"/>
    <property type="project" value="UniProtKB-UniRule"/>
</dbReference>
<dbReference type="PANTHER" id="PTHR11351">
    <property type="entry name" value="ACYL-COA DESATURASE"/>
    <property type="match status" value="1"/>
</dbReference>
<evidence type="ECO:0000313" key="16">
    <source>
        <dbReference type="EMBL" id="ORY76394.1"/>
    </source>
</evidence>
<keyword evidence="9 12" id="KW-0443">Lipid metabolism</keyword>